<evidence type="ECO:0000256" key="1">
    <source>
        <dbReference type="SAM" id="Coils"/>
    </source>
</evidence>
<sequence>MRARILQSNHSASRQSKKDSDGGGVGQKNGHRTHAVRGEPILLVMDPTDRDKYWENRLEKTDQQLGGLSRELETYKKRLKDLEAIQAQVPPQEQPQVQREIEKTQRAIRRSMDVSALLRTHLQVSDDKDSGEIVAAFRSINRAIDDLCRDIGEYMAKLRPSGKSPPVTSSLNVRDMATVRHILYPHGLTTPSLIQSSSDGRPIEEFVDFALQFLLNRDIDYHIFQPFHPLLKPEANGYLSQLYEGVRRQSPQVISGRWRVTALEAHQAAHDRSSVQQWLDNYVSQVVHYLLQPFLTAVYGESARMTSKHKQTVGSVVKKAYQWNQMVKTEVILLDFHPSLFPTGTPYDPKAMKTIERVSAPSASEPILTTVALGLESSEAEGGGRAPKCVWQEQTVTLTNAYFES</sequence>
<comment type="caution">
    <text evidence="3">The sequence shown here is derived from an EMBL/GenBank/DDBJ whole genome shotgun (WGS) entry which is preliminary data.</text>
</comment>
<feature type="compositionally biased region" description="Polar residues" evidence="2">
    <location>
        <begin position="1"/>
        <end position="14"/>
    </location>
</feature>
<feature type="region of interest" description="Disordered" evidence="2">
    <location>
        <begin position="1"/>
        <end position="38"/>
    </location>
</feature>
<dbReference type="Proteomes" id="UP000663853">
    <property type="component" value="Unassembled WGS sequence"/>
</dbReference>
<name>A0A8H3AMM0_9AGAM</name>
<keyword evidence="1" id="KW-0175">Coiled coil</keyword>
<reference evidence="3" key="1">
    <citation type="submission" date="2021-01" db="EMBL/GenBank/DDBJ databases">
        <authorList>
            <person name="Kaushik A."/>
        </authorList>
    </citation>
    <scope>NUCLEOTIDE SEQUENCE</scope>
    <source>
        <strain evidence="3">AG6-10EEA</strain>
    </source>
</reference>
<feature type="coiled-coil region" evidence="1">
    <location>
        <begin position="58"/>
        <end position="85"/>
    </location>
</feature>
<evidence type="ECO:0000313" key="3">
    <source>
        <dbReference type="EMBL" id="CAE6433843.1"/>
    </source>
</evidence>
<gene>
    <name evidence="3" type="ORF">RDB_LOCUS27490</name>
</gene>
<dbReference type="EMBL" id="CAJMXA010000513">
    <property type="protein sequence ID" value="CAE6433843.1"/>
    <property type="molecule type" value="Genomic_DNA"/>
</dbReference>
<evidence type="ECO:0000256" key="2">
    <source>
        <dbReference type="SAM" id="MobiDB-lite"/>
    </source>
</evidence>
<protein>
    <submittedName>
        <fullName evidence="3">Uncharacterized protein</fullName>
    </submittedName>
</protein>
<accession>A0A8H3AMM0</accession>
<dbReference type="AlphaFoldDB" id="A0A8H3AMM0"/>
<proteinExistence type="predicted"/>
<evidence type="ECO:0000313" key="4">
    <source>
        <dbReference type="Proteomes" id="UP000663853"/>
    </source>
</evidence>
<organism evidence="3 4">
    <name type="scientific">Rhizoctonia solani</name>
    <dbReference type="NCBI Taxonomy" id="456999"/>
    <lineage>
        <taxon>Eukaryota</taxon>
        <taxon>Fungi</taxon>
        <taxon>Dikarya</taxon>
        <taxon>Basidiomycota</taxon>
        <taxon>Agaricomycotina</taxon>
        <taxon>Agaricomycetes</taxon>
        <taxon>Cantharellales</taxon>
        <taxon>Ceratobasidiaceae</taxon>
        <taxon>Rhizoctonia</taxon>
    </lineage>
</organism>